<keyword evidence="2" id="KW-1185">Reference proteome</keyword>
<proteinExistence type="predicted"/>
<reference evidence="3" key="1">
    <citation type="submission" date="2022-11" db="UniProtKB">
        <authorList>
            <consortium name="WormBaseParasite"/>
        </authorList>
    </citation>
    <scope>IDENTIFICATION</scope>
</reference>
<evidence type="ECO:0000313" key="3">
    <source>
        <dbReference type="WBParaSite" id="PgR033_g050_t02"/>
    </source>
</evidence>
<dbReference type="Proteomes" id="UP000887569">
    <property type="component" value="Unplaced"/>
</dbReference>
<feature type="signal peptide" evidence="1">
    <location>
        <begin position="1"/>
        <end position="20"/>
    </location>
</feature>
<feature type="chain" id="PRO_5037668361" evidence="1">
    <location>
        <begin position="21"/>
        <end position="100"/>
    </location>
</feature>
<keyword evidence="1" id="KW-0732">Signal</keyword>
<protein>
    <submittedName>
        <fullName evidence="3">Secreted protein</fullName>
    </submittedName>
</protein>
<dbReference type="WBParaSite" id="PgR033_g050_t02">
    <property type="protein sequence ID" value="PgR033_g050_t02"/>
    <property type="gene ID" value="PgR033_g050"/>
</dbReference>
<name>A0A915BBN5_PARUN</name>
<accession>A0A915BBN5</accession>
<dbReference type="AlphaFoldDB" id="A0A915BBN5"/>
<sequence length="100" mass="11566">MRNIWMIITMTSCHFSLDSAMEDIWIIITITSCLHTTQISAMANAASNITNNRLQTLPIEKPRKNQSTHKNYPLTYKCIKNSRSIFLLFIHINTAILKNR</sequence>
<evidence type="ECO:0000256" key="1">
    <source>
        <dbReference type="SAM" id="SignalP"/>
    </source>
</evidence>
<organism evidence="2 3">
    <name type="scientific">Parascaris univalens</name>
    <name type="common">Nematode worm</name>
    <dbReference type="NCBI Taxonomy" id="6257"/>
    <lineage>
        <taxon>Eukaryota</taxon>
        <taxon>Metazoa</taxon>
        <taxon>Ecdysozoa</taxon>
        <taxon>Nematoda</taxon>
        <taxon>Chromadorea</taxon>
        <taxon>Rhabditida</taxon>
        <taxon>Spirurina</taxon>
        <taxon>Ascaridomorpha</taxon>
        <taxon>Ascaridoidea</taxon>
        <taxon>Ascarididae</taxon>
        <taxon>Parascaris</taxon>
    </lineage>
</organism>
<evidence type="ECO:0000313" key="2">
    <source>
        <dbReference type="Proteomes" id="UP000887569"/>
    </source>
</evidence>